<organism evidence="1 2">
    <name type="scientific">Candidatus Spyradenecus faecavium</name>
    <dbReference type="NCBI Taxonomy" id="2840947"/>
    <lineage>
        <taxon>Bacteria</taxon>
        <taxon>Pseudomonadati</taxon>
        <taxon>Lentisphaerota</taxon>
        <taxon>Lentisphaeria</taxon>
        <taxon>Lentisphaerales</taxon>
        <taxon>Lentisphaeraceae</taxon>
        <taxon>Lentisphaeraceae incertae sedis</taxon>
        <taxon>Candidatus Spyradenecus</taxon>
    </lineage>
</organism>
<reference evidence="1" key="1">
    <citation type="submission" date="2020-10" db="EMBL/GenBank/DDBJ databases">
        <authorList>
            <person name="Gilroy R."/>
        </authorList>
    </citation>
    <scope>NUCLEOTIDE SEQUENCE</scope>
    <source>
        <strain evidence="1">35461</strain>
    </source>
</reference>
<comment type="caution">
    <text evidence="1">The sequence shown here is derived from an EMBL/GenBank/DDBJ whole genome shotgun (WGS) entry which is preliminary data.</text>
</comment>
<dbReference type="InterPro" id="IPR002591">
    <property type="entry name" value="Phosphodiest/P_Trfase"/>
</dbReference>
<dbReference type="EMBL" id="DVOR01000026">
    <property type="protein sequence ID" value="HIV08635.1"/>
    <property type="molecule type" value="Genomic_DNA"/>
</dbReference>
<dbReference type="Proteomes" id="UP000886845">
    <property type="component" value="Unassembled WGS sequence"/>
</dbReference>
<proteinExistence type="predicted"/>
<accession>A0A9D1T1Q8</accession>
<sequence>AVTCVAQATLRTALPPAGHGIPANGLYLRDTFQTQFWCQSARLVRGPRVWEPFRAKGGRVGVYFFQQSLGEDVEELASPAPIHTHGGGMIMATYQKPARVLGCDNPVKLWRYWGPLAHPKVGRGIAGALAARLARGDAPELIFAYLPTLDYQLQRHGTRHPAVAASVRELVAQVETVAAAARAQGYALLIVGDYAITDVTGTVAFPNRALRRAGLFATRPVRAMRYPDLYRTRALALCDHQVAPVYCADPAAKEEARRVLADLPEVEAVREGVAGADLELVAKPGCWFAWPWWDDPREAPDYATHVDIHNKPGFDPCELFFGVNPFHSGADVTRVRGTHGRADAPVALATDLPLPPVSDALALARALAARLASPAKP</sequence>
<gene>
    <name evidence="1" type="ORF">IAC79_00780</name>
</gene>
<dbReference type="Gene3D" id="3.40.720.10">
    <property type="entry name" value="Alkaline Phosphatase, subunit A"/>
    <property type="match status" value="1"/>
</dbReference>
<name>A0A9D1T1Q8_9BACT</name>
<dbReference type="AlphaFoldDB" id="A0A9D1T1Q8"/>
<evidence type="ECO:0000313" key="2">
    <source>
        <dbReference type="Proteomes" id="UP000886845"/>
    </source>
</evidence>
<feature type="non-terminal residue" evidence="1">
    <location>
        <position position="1"/>
    </location>
</feature>
<reference evidence="1" key="2">
    <citation type="journal article" date="2021" name="PeerJ">
        <title>Extensive microbial diversity within the chicken gut microbiome revealed by metagenomics and culture.</title>
        <authorList>
            <person name="Gilroy R."/>
            <person name="Ravi A."/>
            <person name="Getino M."/>
            <person name="Pursley I."/>
            <person name="Horton D.L."/>
            <person name="Alikhan N.F."/>
            <person name="Baker D."/>
            <person name="Gharbi K."/>
            <person name="Hall N."/>
            <person name="Watson M."/>
            <person name="Adriaenssens E.M."/>
            <person name="Foster-Nyarko E."/>
            <person name="Jarju S."/>
            <person name="Secka A."/>
            <person name="Antonio M."/>
            <person name="Oren A."/>
            <person name="Chaudhuri R.R."/>
            <person name="La Ragione R."/>
            <person name="Hildebrand F."/>
            <person name="Pallen M.J."/>
        </authorList>
    </citation>
    <scope>NUCLEOTIDE SEQUENCE</scope>
    <source>
        <strain evidence="1">35461</strain>
    </source>
</reference>
<protein>
    <submittedName>
        <fullName evidence="1">Alkaline phosphatase family protein</fullName>
    </submittedName>
</protein>
<dbReference type="SUPFAM" id="SSF53649">
    <property type="entry name" value="Alkaline phosphatase-like"/>
    <property type="match status" value="1"/>
</dbReference>
<dbReference type="Pfam" id="PF01663">
    <property type="entry name" value="Phosphodiest"/>
    <property type="match status" value="1"/>
</dbReference>
<evidence type="ECO:0000313" key="1">
    <source>
        <dbReference type="EMBL" id="HIV08635.1"/>
    </source>
</evidence>
<dbReference type="InterPro" id="IPR017850">
    <property type="entry name" value="Alkaline_phosphatase_core_sf"/>
</dbReference>